<reference evidence="2" key="1">
    <citation type="submission" date="2023-07" db="EMBL/GenBank/DDBJ databases">
        <title>Black Yeasts Isolated from many extreme environments.</title>
        <authorList>
            <person name="Coleine C."/>
            <person name="Stajich J.E."/>
            <person name="Selbmann L."/>
        </authorList>
    </citation>
    <scope>NUCLEOTIDE SEQUENCE</scope>
    <source>
        <strain evidence="2">CCFEE 5485</strain>
    </source>
</reference>
<dbReference type="EMBL" id="JAUTXT010000027">
    <property type="protein sequence ID" value="KAK3673162.1"/>
    <property type="molecule type" value="Genomic_DNA"/>
</dbReference>
<evidence type="ECO:0000313" key="3">
    <source>
        <dbReference type="Proteomes" id="UP001274830"/>
    </source>
</evidence>
<evidence type="ECO:0000313" key="2">
    <source>
        <dbReference type="EMBL" id="KAK3673162.1"/>
    </source>
</evidence>
<sequence length="284" mass="31124">MRLSVDSAISQLPSHAATDRVLDMDFTGKVNVLVGPGCWLPMQISKLTAVLDQIREADECIRGVEAELIYRCDDASGLAQRAEKSEVASESSTSCEGRAENARTAARPMDLESYRGGFRLIVVLSPDDGAGDADCAATKLEVERIVQEHTESYGGVAESEHRFFPDDFRQVGAVYTFGAGVGVTRIRPFYRPWLTDFSWADSSCAGSHDFRLADVKYFVLPVVFITEPSKVFGLLERVAAVYGVVVVEANRLKVGKDVSLTQAEVGFGSELLPVQRLEFEMGRK</sequence>
<dbReference type="Proteomes" id="UP001274830">
    <property type="component" value="Unassembled WGS sequence"/>
</dbReference>
<evidence type="ECO:0000256" key="1">
    <source>
        <dbReference type="SAM" id="MobiDB-lite"/>
    </source>
</evidence>
<comment type="caution">
    <text evidence="2">The sequence shown here is derived from an EMBL/GenBank/DDBJ whole genome shotgun (WGS) entry which is preliminary data.</text>
</comment>
<proteinExistence type="predicted"/>
<accession>A0AAE1BZ51</accession>
<gene>
    <name evidence="2" type="ORF">LTR78_007002</name>
</gene>
<keyword evidence="3" id="KW-1185">Reference proteome</keyword>
<protein>
    <submittedName>
        <fullName evidence="2">Uncharacterized protein</fullName>
    </submittedName>
</protein>
<dbReference type="AlphaFoldDB" id="A0AAE1BZ51"/>
<organism evidence="2 3">
    <name type="scientific">Recurvomyces mirabilis</name>
    <dbReference type="NCBI Taxonomy" id="574656"/>
    <lineage>
        <taxon>Eukaryota</taxon>
        <taxon>Fungi</taxon>
        <taxon>Dikarya</taxon>
        <taxon>Ascomycota</taxon>
        <taxon>Pezizomycotina</taxon>
        <taxon>Dothideomycetes</taxon>
        <taxon>Dothideomycetidae</taxon>
        <taxon>Mycosphaerellales</taxon>
        <taxon>Teratosphaeriaceae</taxon>
        <taxon>Recurvomyces</taxon>
    </lineage>
</organism>
<feature type="region of interest" description="Disordered" evidence="1">
    <location>
        <begin position="83"/>
        <end position="102"/>
    </location>
</feature>
<name>A0AAE1BZ51_9PEZI</name>